<feature type="domain" description="Peptidase S33 tripeptidyl aminopeptidase-like C-terminal" evidence="1">
    <location>
        <begin position="574"/>
        <end position="641"/>
    </location>
</feature>
<accession>A0A506U017</accession>
<evidence type="ECO:0000313" key="3">
    <source>
        <dbReference type="Proteomes" id="UP000318801"/>
    </source>
</evidence>
<evidence type="ECO:0000259" key="1">
    <source>
        <dbReference type="Pfam" id="PF08386"/>
    </source>
</evidence>
<organism evidence="2 3">
    <name type="scientific">Martelella alba</name>
    <dbReference type="NCBI Taxonomy" id="2590451"/>
    <lineage>
        <taxon>Bacteria</taxon>
        <taxon>Pseudomonadati</taxon>
        <taxon>Pseudomonadota</taxon>
        <taxon>Alphaproteobacteria</taxon>
        <taxon>Hyphomicrobiales</taxon>
        <taxon>Aurantimonadaceae</taxon>
        <taxon>Martelella</taxon>
    </lineage>
</organism>
<dbReference type="EMBL" id="VHLG01000034">
    <property type="protein sequence ID" value="TPW26334.1"/>
    <property type="molecule type" value="Genomic_DNA"/>
</dbReference>
<proteinExistence type="predicted"/>
<dbReference type="GO" id="GO:0016787">
    <property type="term" value="F:hydrolase activity"/>
    <property type="evidence" value="ECO:0007669"/>
    <property type="project" value="UniProtKB-KW"/>
</dbReference>
<sequence length="659" mass="71122">MLDFTQMAALLAALSAPSAIDDAFPAVASGGVDPLVPVQIKACPRPIGKEEIEGKTIICGLVSVPEDHDTPDGKHIDLFFTVLKSHSSVPEPDPVAYLHGGPGAGTLESLEGVAQVFDPFRQTRDVIMWDQRAAGLSSQSVTCFNAIYQSFLDIALAPDDEEEPDSMSAADGKVNEKLAACLSELEASEIDTAKYNTVQNARDVPAILNTLGYDSYNLYGISYSTKLTLEVMRSAPGGLRAAVIDGVAPPVVKLYDTIAPPIDEALVSLANDCAENKDCNESYPELDRVIGEVLAKAAAGELVVDDTKLDVDMIMTPLVTRNKSFRTPSITPYLPAYFYELNTGGPTPTVKLLFESQFVLPVMSEADVTGASKDLSDSQQALAEGAVSDIVIQQRALRSLRDTIHDLKDFVHDETINGPLAALFDQELTKATIPMVKGDRALISTMATDYVSLQTEAPDKQLLRAFVERYFEGATLERLEALISAMSESEVEATFAAISTDSFKYAGEFITGVDLLIYACQEDMPYNSPAGYQEVIDNLAYPELTWVAVSTAAGLYANRDLFEKLPESGFHEPITSEVPALSFGSTWDVQTAQSWTAEAAAPLTNAQSFLIHEAGHGALIFQKGVGDMAVAFFNNPTLPENTGDHRSSYTTPRDTIKLL</sequence>
<protein>
    <submittedName>
        <fullName evidence="2">Alpha/beta fold hydrolase</fullName>
    </submittedName>
</protein>
<comment type="caution">
    <text evidence="2">The sequence shown here is derived from an EMBL/GenBank/DDBJ whole genome shotgun (WGS) entry which is preliminary data.</text>
</comment>
<dbReference type="AlphaFoldDB" id="A0A506U017"/>
<dbReference type="OrthoDB" id="9796770at2"/>
<evidence type="ECO:0000313" key="2">
    <source>
        <dbReference type="EMBL" id="TPW26334.1"/>
    </source>
</evidence>
<name>A0A506U017_9HYPH</name>
<dbReference type="Pfam" id="PF08386">
    <property type="entry name" value="Abhydrolase_4"/>
    <property type="match status" value="1"/>
</dbReference>
<dbReference type="Proteomes" id="UP000318801">
    <property type="component" value="Unassembled WGS sequence"/>
</dbReference>
<dbReference type="InterPro" id="IPR013595">
    <property type="entry name" value="Pept_S33_TAP-like_C"/>
</dbReference>
<reference evidence="2 3" key="1">
    <citation type="submission" date="2019-06" db="EMBL/GenBank/DDBJ databases">
        <authorList>
            <person name="Li M."/>
        </authorList>
    </citation>
    <scope>NUCLEOTIDE SEQUENCE [LARGE SCALE GENOMIC DNA]</scope>
    <source>
        <strain evidence="2 3">BGMRC2036</strain>
    </source>
</reference>
<dbReference type="Gene3D" id="3.40.50.1820">
    <property type="entry name" value="alpha/beta hydrolase"/>
    <property type="match status" value="1"/>
</dbReference>
<dbReference type="RefSeq" id="WP_141151270.1">
    <property type="nucleotide sequence ID" value="NZ_VHLG01000034.1"/>
</dbReference>
<keyword evidence="3" id="KW-1185">Reference proteome</keyword>
<dbReference type="InterPro" id="IPR029058">
    <property type="entry name" value="AB_hydrolase_fold"/>
</dbReference>
<gene>
    <name evidence="2" type="ORF">FJU08_22440</name>
</gene>
<keyword evidence="2" id="KW-0378">Hydrolase</keyword>
<dbReference type="SUPFAM" id="SSF53474">
    <property type="entry name" value="alpha/beta-Hydrolases"/>
    <property type="match status" value="1"/>
</dbReference>